<name>A0A9N7LR72_9MYCO</name>
<protein>
    <submittedName>
        <fullName evidence="2">Uncharacterized protein</fullName>
    </submittedName>
</protein>
<dbReference type="Proteomes" id="UP001058626">
    <property type="component" value="Chromosome"/>
</dbReference>
<reference evidence="2" key="1">
    <citation type="submission" date="2022-06" db="EMBL/GenBank/DDBJ databases">
        <title>Complete genome sequence of Mycobacterium pseudoshottsii NJB1907-Z4.</title>
        <authorList>
            <person name="Komine T."/>
            <person name="Fukano H."/>
            <person name="Wada S."/>
        </authorList>
    </citation>
    <scope>NUCLEOTIDE SEQUENCE</scope>
    <source>
        <strain evidence="2">NJB1907-Z4</strain>
    </source>
</reference>
<dbReference type="EMBL" id="AP026367">
    <property type="protein sequence ID" value="BDN82098.1"/>
    <property type="molecule type" value="Genomic_DNA"/>
</dbReference>
<gene>
    <name evidence="2" type="ORF">NJB1907Z4_C23130</name>
</gene>
<sequence length="79" mass="8753">MWRETRIKHIFDNCVTYAVQRVLQLDQPWTGITLDGCHSPRSPRGERTGSAPKRSQLAGGMARKAASSDAGPWDVKFGP</sequence>
<evidence type="ECO:0000313" key="2">
    <source>
        <dbReference type="EMBL" id="BDN82098.1"/>
    </source>
</evidence>
<accession>A0A9N7LR72</accession>
<organism evidence="2 3">
    <name type="scientific">Mycobacterium pseudoshottsii</name>
    <dbReference type="NCBI Taxonomy" id="265949"/>
    <lineage>
        <taxon>Bacteria</taxon>
        <taxon>Bacillati</taxon>
        <taxon>Actinomycetota</taxon>
        <taxon>Actinomycetes</taxon>
        <taxon>Mycobacteriales</taxon>
        <taxon>Mycobacteriaceae</taxon>
        <taxon>Mycobacterium</taxon>
        <taxon>Mycobacterium ulcerans group</taxon>
    </lineage>
</organism>
<evidence type="ECO:0000256" key="1">
    <source>
        <dbReference type="SAM" id="MobiDB-lite"/>
    </source>
</evidence>
<keyword evidence="3" id="KW-1185">Reference proteome</keyword>
<dbReference type="AlphaFoldDB" id="A0A9N7LR72"/>
<proteinExistence type="predicted"/>
<feature type="region of interest" description="Disordered" evidence="1">
    <location>
        <begin position="34"/>
        <end position="79"/>
    </location>
</feature>
<evidence type="ECO:0000313" key="3">
    <source>
        <dbReference type="Proteomes" id="UP001058626"/>
    </source>
</evidence>